<evidence type="ECO:0000313" key="3">
    <source>
        <dbReference type="Proteomes" id="UP000077069"/>
    </source>
</evidence>
<accession>A0A177CRZ4</accession>
<sequence>MSFEMRSNTSTSALTRETALVPANSCRTAAGKFAKRPTRSKHACANECALSLVKPNLQPVEKIETKPREQMREERTPCDSPRTPPSDRKPTRGRPLDPSAARLRSGIPTAPDEETDLTSECQRHWGVELFVCAAATPGDRYHVTSQCLLDKTWYEGRKSRNVGKRNRTAKAL</sequence>
<evidence type="ECO:0000313" key="2">
    <source>
        <dbReference type="EMBL" id="OAG10304.1"/>
    </source>
</evidence>
<name>A0A177CRZ4_9PLEO</name>
<evidence type="ECO:0000256" key="1">
    <source>
        <dbReference type="SAM" id="MobiDB-lite"/>
    </source>
</evidence>
<reference evidence="2 3" key="1">
    <citation type="submission" date="2016-05" db="EMBL/GenBank/DDBJ databases">
        <title>Comparative analysis of secretome profiles of manganese(II)-oxidizing ascomycete fungi.</title>
        <authorList>
            <consortium name="DOE Joint Genome Institute"/>
            <person name="Zeiner C.A."/>
            <person name="Purvine S.O."/>
            <person name="Zink E.M."/>
            <person name="Wu S."/>
            <person name="Pasa-Tolic L."/>
            <person name="Chaput D.L."/>
            <person name="Haridas S."/>
            <person name="Grigoriev I.V."/>
            <person name="Santelli C.M."/>
            <person name="Hansel C.M."/>
        </authorList>
    </citation>
    <scope>NUCLEOTIDE SEQUENCE [LARGE SCALE GENOMIC DNA]</scope>
    <source>
        <strain evidence="2 3">AP3s5-JAC2a</strain>
    </source>
</reference>
<dbReference type="GeneID" id="28769911"/>
<feature type="compositionally biased region" description="Basic and acidic residues" evidence="1">
    <location>
        <begin position="61"/>
        <end position="77"/>
    </location>
</feature>
<dbReference type="InParanoid" id="A0A177CRZ4"/>
<feature type="region of interest" description="Disordered" evidence="1">
    <location>
        <begin position="59"/>
        <end position="115"/>
    </location>
</feature>
<protein>
    <submittedName>
        <fullName evidence="2">Uncharacterized protein</fullName>
    </submittedName>
</protein>
<dbReference type="EMBL" id="KV441549">
    <property type="protein sequence ID" value="OAG10304.1"/>
    <property type="molecule type" value="Genomic_DNA"/>
</dbReference>
<dbReference type="OrthoDB" id="10564324at2759"/>
<organism evidence="2 3">
    <name type="scientific">Paraphaeosphaeria sporulosa</name>
    <dbReference type="NCBI Taxonomy" id="1460663"/>
    <lineage>
        <taxon>Eukaryota</taxon>
        <taxon>Fungi</taxon>
        <taxon>Dikarya</taxon>
        <taxon>Ascomycota</taxon>
        <taxon>Pezizomycotina</taxon>
        <taxon>Dothideomycetes</taxon>
        <taxon>Pleosporomycetidae</taxon>
        <taxon>Pleosporales</taxon>
        <taxon>Massarineae</taxon>
        <taxon>Didymosphaeriaceae</taxon>
        <taxon>Paraphaeosphaeria</taxon>
    </lineage>
</organism>
<dbReference type="AlphaFoldDB" id="A0A177CRZ4"/>
<proteinExistence type="predicted"/>
<keyword evidence="3" id="KW-1185">Reference proteome</keyword>
<gene>
    <name evidence="2" type="ORF">CC84DRAFT_478326</name>
</gene>
<dbReference type="RefSeq" id="XP_018040669.1">
    <property type="nucleotide sequence ID" value="XM_018186425.1"/>
</dbReference>
<dbReference type="Proteomes" id="UP000077069">
    <property type="component" value="Unassembled WGS sequence"/>
</dbReference>